<dbReference type="EMBL" id="PYAW01000003">
    <property type="protein sequence ID" value="PSL46420.1"/>
    <property type="molecule type" value="Genomic_DNA"/>
</dbReference>
<organism evidence="1 2">
    <name type="scientific">Chitinophaga niastensis</name>
    <dbReference type="NCBI Taxonomy" id="536980"/>
    <lineage>
        <taxon>Bacteria</taxon>
        <taxon>Pseudomonadati</taxon>
        <taxon>Bacteroidota</taxon>
        <taxon>Chitinophagia</taxon>
        <taxon>Chitinophagales</taxon>
        <taxon>Chitinophagaceae</taxon>
        <taxon>Chitinophaga</taxon>
    </lineage>
</organism>
<accession>A0A2P8HJR4</accession>
<name>A0A2P8HJR4_CHINA</name>
<keyword evidence="2" id="KW-1185">Reference proteome</keyword>
<dbReference type="AlphaFoldDB" id="A0A2P8HJR4"/>
<proteinExistence type="predicted"/>
<evidence type="ECO:0000313" key="2">
    <source>
        <dbReference type="Proteomes" id="UP000240971"/>
    </source>
</evidence>
<gene>
    <name evidence="1" type="ORF">CLV51_103398</name>
</gene>
<sequence length="47" mass="5690">MNYELRITEWWVDKRNNLPYHLLRNPQSAIRNPQSAIRNPQSVIRNS</sequence>
<protein>
    <submittedName>
        <fullName evidence="1">Uncharacterized protein</fullName>
    </submittedName>
</protein>
<dbReference type="Proteomes" id="UP000240971">
    <property type="component" value="Unassembled WGS sequence"/>
</dbReference>
<comment type="caution">
    <text evidence="1">The sequence shown here is derived from an EMBL/GenBank/DDBJ whole genome shotgun (WGS) entry which is preliminary data.</text>
</comment>
<evidence type="ECO:0000313" key="1">
    <source>
        <dbReference type="EMBL" id="PSL46420.1"/>
    </source>
</evidence>
<reference evidence="1 2" key="1">
    <citation type="submission" date="2018-03" db="EMBL/GenBank/DDBJ databases">
        <title>Genomic Encyclopedia of Archaeal and Bacterial Type Strains, Phase II (KMG-II): from individual species to whole genera.</title>
        <authorList>
            <person name="Goeker M."/>
        </authorList>
    </citation>
    <scope>NUCLEOTIDE SEQUENCE [LARGE SCALE GENOMIC DNA]</scope>
    <source>
        <strain evidence="1 2">DSM 24859</strain>
    </source>
</reference>